<dbReference type="AlphaFoldDB" id="M6G591"/>
<sequence length="198" mass="23549">MYFGGFSISQTGGRFDASLKSSGSGKEYYIDLDYSFIYNLFSISLRKEITSPFTFFTDTKKEEESTLIQVQNPKGNEVKKDFRIEKSTEEFQKPALDENSNFASYKKLARETSKNYFGWEALFGIVSYQSGDDKKHFRILPLTWFTWGTNSNDYIFVWPLPPIFLERWETNRIGLCFLFMQNKKREQILFFLWEFFYF</sequence>
<name>M6G591_LEPIR</name>
<accession>M6G591</accession>
<dbReference type="Proteomes" id="UP000012128">
    <property type="component" value="Unassembled WGS sequence"/>
</dbReference>
<comment type="caution">
    <text evidence="1">The sequence shown here is derived from an EMBL/GenBank/DDBJ whole genome shotgun (WGS) entry which is preliminary data.</text>
</comment>
<evidence type="ECO:0000313" key="2">
    <source>
        <dbReference type="Proteomes" id="UP000012128"/>
    </source>
</evidence>
<proteinExistence type="predicted"/>
<protein>
    <submittedName>
        <fullName evidence="1">Uncharacterized protein</fullName>
    </submittedName>
</protein>
<organism evidence="1 2">
    <name type="scientific">Leptospira interrogans str. 2006001854</name>
    <dbReference type="NCBI Taxonomy" id="1001590"/>
    <lineage>
        <taxon>Bacteria</taxon>
        <taxon>Pseudomonadati</taxon>
        <taxon>Spirochaetota</taxon>
        <taxon>Spirochaetia</taxon>
        <taxon>Leptospirales</taxon>
        <taxon>Leptospiraceae</taxon>
        <taxon>Leptospira</taxon>
    </lineage>
</organism>
<evidence type="ECO:0000313" key="1">
    <source>
        <dbReference type="EMBL" id="EMM80163.1"/>
    </source>
</evidence>
<gene>
    <name evidence="1" type="ORF">LEP1GSC037_1512</name>
</gene>
<reference evidence="1 2" key="1">
    <citation type="submission" date="2013-01" db="EMBL/GenBank/DDBJ databases">
        <authorList>
            <person name="Harkins D.M."/>
            <person name="Durkin A.S."/>
            <person name="Brinkac L.M."/>
            <person name="Haft D.H."/>
            <person name="Selengut J.D."/>
            <person name="Sanka R."/>
            <person name="DePew J."/>
            <person name="Purushe J."/>
            <person name="Hospenthal D.R."/>
            <person name="Murray C.K."/>
            <person name="Pimentel G."/>
            <person name="Wasfy M."/>
            <person name="Parker T."/>
            <person name="Miller R.S."/>
            <person name="Vinetz J.M."/>
            <person name="Sutton G.G."/>
            <person name="Nierman W.C."/>
            <person name="Fouts D.E."/>
        </authorList>
    </citation>
    <scope>NUCLEOTIDE SEQUENCE [LARGE SCALE GENOMIC DNA]</scope>
    <source>
        <strain evidence="1 2">2006001854</strain>
    </source>
</reference>
<dbReference type="EMBL" id="AFLW02000201">
    <property type="protein sequence ID" value="EMM80163.1"/>
    <property type="molecule type" value="Genomic_DNA"/>
</dbReference>